<dbReference type="PROSITE" id="PS01223">
    <property type="entry name" value="PROA"/>
    <property type="match status" value="1"/>
</dbReference>
<dbReference type="Proteomes" id="UP000440004">
    <property type="component" value="Unassembled WGS sequence"/>
</dbReference>
<comment type="catalytic activity">
    <reaction evidence="6 7">
        <text>L-glutamate 5-semialdehyde + phosphate + NADP(+) = L-glutamyl 5-phosphate + NADPH + H(+)</text>
        <dbReference type="Rhea" id="RHEA:19541"/>
        <dbReference type="ChEBI" id="CHEBI:15378"/>
        <dbReference type="ChEBI" id="CHEBI:43474"/>
        <dbReference type="ChEBI" id="CHEBI:57783"/>
        <dbReference type="ChEBI" id="CHEBI:58066"/>
        <dbReference type="ChEBI" id="CHEBI:58274"/>
        <dbReference type="ChEBI" id="CHEBI:58349"/>
        <dbReference type="EC" id="1.2.1.41"/>
    </reaction>
</comment>
<dbReference type="InterPro" id="IPR012134">
    <property type="entry name" value="Glu-5-SA_DH"/>
</dbReference>
<dbReference type="SUPFAM" id="SSF53720">
    <property type="entry name" value="ALDH-like"/>
    <property type="match status" value="1"/>
</dbReference>
<feature type="domain" description="Aldehyde dehydrogenase" evidence="8">
    <location>
        <begin position="4"/>
        <end position="282"/>
    </location>
</feature>
<dbReference type="NCBIfam" id="TIGR00407">
    <property type="entry name" value="proA"/>
    <property type="match status" value="1"/>
</dbReference>
<dbReference type="InterPro" id="IPR020593">
    <property type="entry name" value="G-glutamylP_reductase_CS"/>
</dbReference>
<dbReference type="Pfam" id="PF00171">
    <property type="entry name" value="Aldedh"/>
    <property type="match status" value="1"/>
</dbReference>
<accession>A0A6A7KBC6</accession>
<comment type="subcellular location">
    <subcellularLocation>
        <location evidence="7">Cytoplasm</location>
    </subcellularLocation>
</comment>
<dbReference type="EMBL" id="WHNX01000023">
    <property type="protein sequence ID" value="MPW26655.1"/>
    <property type="molecule type" value="Genomic_DNA"/>
</dbReference>
<dbReference type="InterPro" id="IPR016162">
    <property type="entry name" value="Ald_DH_N"/>
</dbReference>
<comment type="function">
    <text evidence="7">Catalyzes the NADPH-dependent reduction of L-glutamate 5-phosphate into L-glutamate 5-semialdehyde and phosphate. The product spontaneously undergoes cyclization to form 1-pyrroline-5-carboxylate.</text>
</comment>
<evidence type="ECO:0000256" key="6">
    <source>
        <dbReference type="ARBA" id="ARBA00049024"/>
    </source>
</evidence>
<dbReference type="NCBIfam" id="NF001221">
    <property type="entry name" value="PRK00197.1"/>
    <property type="match status" value="1"/>
</dbReference>
<dbReference type="AlphaFoldDB" id="A0A6A7KBC6"/>
<dbReference type="CDD" id="cd07079">
    <property type="entry name" value="ALDH_F18-19_ProA-GPR"/>
    <property type="match status" value="1"/>
</dbReference>
<evidence type="ECO:0000256" key="1">
    <source>
        <dbReference type="ARBA" id="ARBA00004985"/>
    </source>
</evidence>
<dbReference type="PANTHER" id="PTHR11063">
    <property type="entry name" value="GLUTAMATE SEMIALDEHYDE DEHYDROGENASE"/>
    <property type="match status" value="1"/>
</dbReference>
<gene>
    <name evidence="7" type="primary">proA</name>
    <name evidence="9" type="ORF">GC105_12735</name>
</gene>
<dbReference type="PIRSF" id="PIRSF000151">
    <property type="entry name" value="GPR"/>
    <property type="match status" value="1"/>
</dbReference>
<dbReference type="InterPro" id="IPR016161">
    <property type="entry name" value="Ald_DH/histidinol_DH"/>
</dbReference>
<dbReference type="PANTHER" id="PTHR11063:SF8">
    <property type="entry name" value="DELTA-1-PYRROLINE-5-CARBOXYLATE SYNTHASE"/>
    <property type="match status" value="1"/>
</dbReference>
<dbReference type="UniPathway" id="UPA00098">
    <property type="reaction ID" value="UER00360"/>
</dbReference>
<keyword evidence="2 7" id="KW-0028">Amino-acid biosynthesis</keyword>
<organism evidence="9 10">
    <name type="scientific">Alkalibaculum sporogenes</name>
    <dbReference type="NCBI Taxonomy" id="2655001"/>
    <lineage>
        <taxon>Bacteria</taxon>
        <taxon>Bacillati</taxon>
        <taxon>Bacillota</taxon>
        <taxon>Clostridia</taxon>
        <taxon>Eubacteriales</taxon>
        <taxon>Eubacteriaceae</taxon>
        <taxon>Alkalibaculum</taxon>
    </lineage>
</organism>
<comment type="pathway">
    <text evidence="1 7">Amino-acid biosynthesis; L-proline biosynthesis; L-glutamate 5-semialdehyde from L-glutamate: step 2/2.</text>
</comment>
<proteinExistence type="inferred from homology"/>
<dbReference type="InterPro" id="IPR015590">
    <property type="entry name" value="Aldehyde_DH_dom"/>
</dbReference>
<dbReference type="Gene3D" id="3.40.309.10">
    <property type="entry name" value="Aldehyde Dehydrogenase, Chain A, domain 2"/>
    <property type="match status" value="1"/>
</dbReference>
<evidence type="ECO:0000256" key="4">
    <source>
        <dbReference type="ARBA" id="ARBA00022857"/>
    </source>
</evidence>
<dbReference type="GO" id="GO:0055129">
    <property type="term" value="P:L-proline biosynthetic process"/>
    <property type="evidence" value="ECO:0007669"/>
    <property type="project" value="UniProtKB-UniRule"/>
</dbReference>
<dbReference type="EC" id="1.2.1.41" evidence="7"/>
<dbReference type="HAMAP" id="MF_00412">
    <property type="entry name" value="ProA"/>
    <property type="match status" value="1"/>
</dbReference>
<dbReference type="GO" id="GO:0050661">
    <property type="term" value="F:NADP binding"/>
    <property type="evidence" value="ECO:0007669"/>
    <property type="project" value="InterPro"/>
</dbReference>
<sequence length="431" mass="47779">MSIIEAAKAAKKASIDLAAIDTVIKDRALAEIVNELENRMQDIVTANNEDMTRSKNENLPSPLLKRLKFDEHKVVDVIAGIESLRKLPEPVGKTLDATALDTDLELYKVSCPIGVIGVIFESRPDALVQISSLCLKSGNAVILKGGTEARSTNRILWEIIKTASEKAGIPSGWIQLIETREDVTAMLKLDDSIDLIVPRGSNEFVKYIMENSNIPVLGHADGICHCYIDEGADIEMAVNIALDSKTQYVAVCNATETLLVNKNLAESYLPLLKKAMDKKSVELVGDERVRSIIDIGIATDEDWKSEYLDYKLSIKIVDNIKEAITHINTFGSGHTEVIVSNNKENVETFMNLIDSGNVFWNCSTRFSDGFRYGFGAEVGISTNKIHARGPVGLEGLLIYKYKMIGHGNIVDDYETQKKTYKHVKLKKEFKL</sequence>
<keyword evidence="3 7" id="KW-0641">Proline biosynthesis</keyword>
<dbReference type="Gene3D" id="3.40.605.10">
    <property type="entry name" value="Aldehyde Dehydrogenase, Chain A, domain 1"/>
    <property type="match status" value="1"/>
</dbReference>
<name>A0A6A7KBC6_9FIRM</name>
<dbReference type="InterPro" id="IPR000965">
    <property type="entry name" value="GPR_dom"/>
</dbReference>
<dbReference type="InterPro" id="IPR016163">
    <property type="entry name" value="Ald_DH_C"/>
</dbReference>
<protein>
    <recommendedName>
        <fullName evidence="7">Gamma-glutamyl phosphate reductase</fullName>
        <shortName evidence="7">GPR</shortName>
        <ecNumber evidence="7">1.2.1.41</ecNumber>
    </recommendedName>
    <alternativeName>
        <fullName evidence="7">Glutamate-5-semialdehyde dehydrogenase</fullName>
    </alternativeName>
    <alternativeName>
        <fullName evidence="7">Glutamyl-gamma-semialdehyde dehydrogenase</fullName>
        <shortName evidence="7">GSA dehydrogenase</shortName>
    </alternativeName>
</protein>
<comment type="caution">
    <text evidence="9">The sequence shown here is derived from an EMBL/GenBank/DDBJ whole genome shotgun (WGS) entry which is preliminary data.</text>
</comment>
<keyword evidence="7" id="KW-0963">Cytoplasm</keyword>
<evidence type="ECO:0000313" key="10">
    <source>
        <dbReference type="Proteomes" id="UP000440004"/>
    </source>
</evidence>
<comment type="similarity">
    <text evidence="7">Belongs to the gamma-glutamyl phosphate reductase family.</text>
</comment>
<keyword evidence="4 7" id="KW-0521">NADP</keyword>
<keyword evidence="5 7" id="KW-0560">Oxidoreductase</keyword>
<keyword evidence="10" id="KW-1185">Reference proteome</keyword>
<reference evidence="9 10" key="1">
    <citation type="submission" date="2019-10" db="EMBL/GenBank/DDBJ databases">
        <title>Alkalibaculum tamaniensis sp.nov., a new alkaliphilic acetogen, isolated on methoxylated aromatics from a mud volcano.</title>
        <authorList>
            <person name="Khomyakova M.A."/>
            <person name="Merkel A.Y."/>
            <person name="Bonch-Osmolovskaya E.A."/>
            <person name="Slobodkin A.I."/>
        </authorList>
    </citation>
    <scope>NUCLEOTIDE SEQUENCE [LARGE SCALE GENOMIC DNA]</scope>
    <source>
        <strain evidence="9 10">M08DMB</strain>
    </source>
</reference>
<dbReference type="RefSeq" id="WP_152805370.1">
    <property type="nucleotide sequence ID" value="NZ_WHNX01000023.1"/>
</dbReference>
<evidence type="ECO:0000259" key="8">
    <source>
        <dbReference type="Pfam" id="PF00171"/>
    </source>
</evidence>
<evidence type="ECO:0000256" key="3">
    <source>
        <dbReference type="ARBA" id="ARBA00022650"/>
    </source>
</evidence>
<evidence type="ECO:0000256" key="7">
    <source>
        <dbReference type="HAMAP-Rule" id="MF_00412"/>
    </source>
</evidence>
<evidence type="ECO:0000256" key="5">
    <source>
        <dbReference type="ARBA" id="ARBA00023002"/>
    </source>
</evidence>
<evidence type="ECO:0000313" key="9">
    <source>
        <dbReference type="EMBL" id="MPW26655.1"/>
    </source>
</evidence>
<dbReference type="FunFam" id="3.40.309.10:FF:000006">
    <property type="entry name" value="Gamma-glutamyl phosphate reductase"/>
    <property type="match status" value="1"/>
</dbReference>
<evidence type="ECO:0000256" key="2">
    <source>
        <dbReference type="ARBA" id="ARBA00022605"/>
    </source>
</evidence>
<dbReference type="GO" id="GO:0004350">
    <property type="term" value="F:glutamate-5-semialdehyde dehydrogenase activity"/>
    <property type="evidence" value="ECO:0007669"/>
    <property type="project" value="UniProtKB-UniRule"/>
</dbReference>
<dbReference type="GO" id="GO:0005737">
    <property type="term" value="C:cytoplasm"/>
    <property type="evidence" value="ECO:0007669"/>
    <property type="project" value="UniProtKB-SubCell"/>
</dbReference>